<evidence type="ECO:0000313" key="3">
    <source>
        <dbReference type="Proteomes" id="UP000271700"/>
    </source>
</evidence>
<sequence length="89" mass="10311">MPDGGKIQRFTLSYDGWQVGRDYVPVLPQFSGLEPSRRRTARPRHNDRAGTLWTTGAQKKPASNRSELVDFSHFRLSEHQQCYKETAYQ</sequence>
<proteinExistence type="predicted"/>
<keyword evidence="3" id="KW-1185">Reference proteome</keyword>
<comment type="caution">
    <text evidence="2">The sequence shown here is derived from an EMBL/GenBank/DDBJ whole genome shotgun (WGS) entry which is preliminary data.</text>
</comment>
<organism evidence="2 3">
    <name type="scientific">Ruegeria conchae</name>
    <dbReference type="NCBI Taxonomy" id="981384"/>
    <lineage>
        <taxon>Bacteria</taxon>
        <taxon>Pseudomonadati</taxon>
        <taxon>Pseudomonadota</taxon>
        <taxon>Alphaproteobacteria</taxon>
        <taxon>Rhodobacterales</taxon>
        <taxon>Roseobacteraceae</taxon>
        <taxon>Ruegeria</taxon>
    </lineage>
</organism>
<accession>A0A497YZ52</accession>
<gene>
    <name evidence="2" type="ORF">CLV75_3674</name>
</gene>
<dbReference type="Proteomes" id="UP000271700">
    <property type="component" value="Unassembled WGS sequence"/>
</dbReference>
<feature type="region of interest" description="Disordered" evidence="1">
    <location>
        <begin position="32"/>
        <end position="59"/>
    </location>
</feature>
<dbReference type="AlphaFoldDB" id="A0A497YZ52"/>
<evidence type="ECO:0000256" key="1">
    <source>
        <dbReference type="SAM" id="MobiDB-lite"/>
    </source>
</evidence>
<dbReference type="EMBL" id="RCCT01000006">
    <property type="protein sequence ID" value="RLK00682.1"/>
    <property type="molecule type" value="Genomic_DNA"/>
</dbReference>
<evidence type="ECO:0000313" key="2">
    <source>
        <dbReference type="EMBL" id="RLK00682.1"/>
    </source>
</evidence>
<protein>
    <submittedName>
        <fullName evidence="2">Uncharacterized protein</fullName>
    </submittedName>
</protein>
<reference evidence="2 3" key="1">
    <citation type="submission" date="2018-10" db="EMBL/GenBank/DDBJ databases">
        <title>Genomic Encyclopedia of Archaeal and Bacterial Type Strains, Phase II (KMG-II): from individual species to whole genera.</title>
        <authorList>
            <person name="Goeker M."/>
        </authorList>
    </citation>
    <scope>NUCLEOTIDE SEQUENCE [LARGE SCALE GENOMIC DNA]</scope>
    <source>
        <strain evidence="2 3">DSM 29317</strain>
    </source>
</reference>
<name>A0A497YZ52_9RHOB</name>